<dbReference type="PANTHER" id="PTHR11091">
    <property type="entry name" value="OXIDOREDUCTASE-RELATED"/>
    <property type="match status" value="1"/>
</dbReference>
<gene>
    <name evidence="3" type="ORF">PFI31113_00609</name>
</gene>
<dbReference type="Gene3D" id="1.10.1530.10">
    <property type="match status" value="1"/>
</dbReference>
<evidence type="ECO:0000313" key="4">
    <source>
        <dbReference type="Proteomes" id="UP000382577"/>
    </source>
</evidence>
<dbReference type="InterPro" id="IPR043144">
    <property type="entry name" value="Mal/L-sulf/L-lact_DH-like_ah"/>
</dbReference>
<sequence length="334" mass="34985">MRLRIDEARALARRAALAAGANEQTATSLANATVAAERAGHRSVGFAHLPDYLEGLSSGRIAGSARPEIRFPAPTTIRVDADAGIAQLGFDLTFDKLVENARQFGVALFLQGNSFTVGELGYYTRRLAEAGLVCLATSNGPAMVTTPQSRQPVFGTNPMSFAAPVAGGVPLVIDQASSATAFVNIRDAATRGETIPETWALDTAGEPTTDSRSALSGMLLAFGGARGANIALMVEILSAGMTGANWSLDTPSFQHGAQSPGVGLFIVAIDPAILAPDLPDRLTSQIERLSAKGIYIAGRGETPDHVCLPPSLLSVIEHYCRFDNPTPSPISTNR</sequence>
<dbReference type="SUPFAM" id="SSF89733">
    <property type="entry name" value="L-sulfolactate dehydrogenase-like"/>
    <property type="match status" value="1"/>
</dbReference>
<evidence type="ECO:0000256" key="1">
    <source>
        <dbReference type="ARBA" id="ARBA00006056"/>
    </source>
</evidence>
<dbReference type="InterPro" id="IPR043143">
    <property type="entry name" value="Mal/L-sulf/L-lact_DH-like_NADP"/>
</dbReference>
<dbReference type="GO" id="GO:0016491">
    <property type="term" value="F:oxidoreductase activity"/>
    <property type="evidence" value="ECO:0007669"/>
    <property type="project" value="UniProtKB-KW"/>
</dbReference>
<proteinExistence type="inferred from homology"/>
<organism evidence="3 4">
    <name type="scientific">Pandoraea fibrosis</name>
    <dbReference type="NCBI Taxonomy" id="1891094"/>
    <lineage>
        <taxon>Bacteria</taxon>
        <taxon>Pseudomonadati</taxon>
        <taxon>Pseudomonadota</taxon>
        <taxon>Betaproteobacteria</taxon>
        <taxon>Burkholderiales</taxon>
        <taxon>Burkholderiaceae</taxon>
        <taxon>Pandoraea</taxon>
    </lineage>
</organism>
<dbReference type="Pfam" id="PF02615">
    <property type="entry name" value="Ldh_2"/>
    <property type="match status" value="1"/>
</dbReference>
<evidence type="ECO:0000256" key="2">
    <source>
        <dbReference type="ARBA" id="ARBA00023002"/>
    </source>
</evidence>
<dbReference type="OrthoDB" id="924592at2"/>
<dbReference type="RefSeq" id="WP_150598631.1">
    <property type="nucleotide sequence ID" value="NZ_CABPRW010000001.1"/>
</dbReference>
<evidence type="ECO:0000313" key="3">
    <source>
        <dbReference type="EMBL" id="VVD71098.1"/>
    </source>
</evidence>
<name>A0A5E4SA59_9BURK</name>
<protein>
    <submittedName>
        <fullName evidence="3">Lactate dehydrogenase</fullName>
    </submittedName>
</protein>
<dbReference type="Gene3D" id="3.30.1370.60">
    <property type="entry name" value="Hypothetical oxidoreductase yiak, domain 2"/>
    <property type="match status" value="1"/>
</dbReference>
<dbReference type="Proteomes" id="UP000382577">
    <property type="component" value="Unassembled WGS sequence"/>
</dbReference>
<dbReference type="PANTHER" id="PTHR11091:SF0">
    <property type="entry name" value="MALATE DEHYDROGENASE"/>
    <property type="match status" value="1"/>
</dbReference>
<reference evidence="3 4" key="1">
    <citation type="submission" date="2019-08" db="EMBL/GenBank/DDBJ databases">
        <authorList>
            <person name="Peeters C."/>
        </authorList>
    </citation>
    <scope>NUCLEOTIDE SEQUENCE [LARGE SCALE GENOMIC DNA]</scope>
    <source>
        <strain evidence="3 4">LMG 31113</strain>
    </source>
</reference>
<accession>A0A5E4SA59</accession>
<dbReference type="InterPro" id="IPR003767">
    <property type="entry name" value="Malate/L-lactate_DH-like"/>
</dbReference>
<dbReference type="InterPro" id="IPR036111">
    <property type="entry name" value="Mal/L-sulfo/L-lacto_DH-like_sf"/>
</dbReference>
<dbReference type="AlphaFoldDB" id="A0A5E4SA59"/>
<keyword evidence="2" id="KW-0560">Oxidoreductase</keyword>
<dbReference type="EMBL" id="CABPRW010000001">
    <property type="protein sequence ID" value="VVD71098.1"/>
    <property type="molecule type" value="Genomic_DNA"/>
</dbReference>
<comment type="similarity">
    <text evidence="1">Belongs to the LDH2/MDH2 oxidoreductase family.</text>
</comment>